<accession>A0A1Q6FBP5</accession>
<name>A0A1Q6FBP5_9BACT</name>
<comment type="caution">
    <text evidence="1">The sequence shown here is derived from an EMBL/GenBank/DDBJ whole genome shotgun (WGS) entry which is preliminary data.</text>
</comment>
<sequence>MKGKFTAACRGGSYLGETGPFVADGLKNPGVSEAEDMVGESTASGMVQCPGATGLEKCMRAGVGDGFVRSDNKRKATVLTNLDVI</sequence>
<dbReference type="Proteomes" id="UP000187417">
    <property type="component" value="Unassembled WGS sequence"/>
</dbReference>
<dbReference type="EMBL" id="MNQH01000002">
    <property type="protein sequence ID" value="OKY96162.1"/>
    <property type="molecule type" value="Genomic_DNA"/>
</dbReference>
<evidence type="ECO:0000313" key="2">
    <source>
        <dbReference type="Proteomes" id="UP000187417"/>
    </source>
</evidence>
<proteinExistence type="predicted"/>
<protein>
    <submittedName>
        <fullName evidence="1">Uncharacterized protein</fullName>
    </submittedName>
</protein>
<reference evidence="1 2" key="1">
    <citation type="journal article" date="2016" name="Nat. Biotechnol.">
        <title>Measurement of bacterial replication rates in microbial communities.</title>
        <authorList>
            <person name="Brown C.T."/>
            <person name="Olm M.R."/>
            <person name="Thomas B.C."/>
            <person name="Banfield J.F."/>
        </authorList>
    </citation>
    <scope>NUCLEOTIDE SEQUENCE [LARGE SCALE GENOMIC DNA]</scope>
    <source>
        <strain evidence="1">CAG:67_53_122</strain>
    </source>
</reference>
<evidence type="ECO:0000313" key="1">
    <source>
        <dbReference type="EMBL" id="OKY96162.1"/>
    </source>
</evidence>
<dbReference type="AlphaFoldDB" id="A0A1Q6FBP5"/>
<gene>
    <name evidence="1" type="ORF">BHV66_02205</name>
</gene>
<organism evidence="1 2">
    <name type="scientific">Alistipes putredinis</name>
    <dbReference type="NCBI Taxonomy" id="28117"/>
    <lineage>
        <taxon>Bacteria</taxon>
        <taxon>Pseudomonadati</taxon>
        <taxon>Bacteroidota</taxon>
        <taxon>Bacteroidia</taxon>
        <taxon>Bacteroidales</taxon>
        <taxon>Rikenellaceae</taxon>
        <taxon>Alistipes</taxon>
    </lineage>
</organism>